<dbReference type="EMBL" id="MEXL01000032">
    <property type="protein sequence ID" value="OGD02140.1"/>
    <property type="molecule type" value="Genomic_DNA"/>
</dbReference>
<comment type="caution">
    <text evidence="1">The sequence shown here is derived from an EMBL/GenBank/DDBJ whole genome shotgun (WGS) entry which is preliminary data.</text>
</comment>
<dbReference type="AlphaFoldDB" id="A0A1F4Z7H7"/>
<dbReference type="Proteomes" id="UP000178993">
    <property type="component" value="Unassembled WGS sequence"/>
</dbReference>
<organism evidence="1 2">
    <name type="scientific">Candidatus Amesbacteria bacterium RIFCSPHIGHO2_12_FULL_48_14</name>
    <dbReference type="NCBI Taxonomy" id="1797257"/>
    <lineage>
        <taxon>Bacteria</taxon>
        <taxon>Candidatus Amesiibacteriota</taxon>
    </lineage>
</organism>
<proteinExistence type="predicted"/>
<protein>
    <submittedName>
        <fullName evidence="1">Uncharacterized protein</fullName>
    </submittedName>
</protein>
<name>A0A1F4Z7H7_9BACT</name>
<evidence type="ECO:0000313" key="1">
    <source>
        <dbReference type="EMBL" id="OGD02140.1"/>
    </source>
</evidence>
<sequence length="64" mass="7367">MSNYIPSFFPVNPPEYLFTFPLTLYKRPDGSIEAQIINTASRIQIEMELDWRDHLPKKAGGRVG</sequence>
<gene>
    <name evidence="1" type="ORF">A3E17_03450</name>
</gene>
<reference evidence="1 2" key="1">
    <citation type="journal article" date="2016" name="Nat. Commun.">
        <title>Thousands of microbial genomes shed light on interconnected biogeochemical processes in an aquifer system.</title>
        <authorList>
            <person name="Anantharaman K."/>
            <person name="Brown C.T."/>
            <person name="Hug L.A."/>
            <person name="Sharon I."/>
            <person name="Castelle C.J."/>
            <person name="Probst A.J."/>
            <person name="Thomas B.C."/>
            <person name="Singh A."/>
            <person name="Wilkins M.J."/>
            <person name="Karaoz U."/>
            <person name="Brodie E.L."/>
            <person name="Williams K.H."/>
            <person name="Hubbard S.S."/>
            <person name="Banfield J.F."/>
        </authorList>
    </citation>
    <scope>NUCLEOTIDE SEQUENCE [LARGE SCALE GENOMIC DNA]</scope>
</reference>
<evidence type="ECO:0000313" key="2">
    <source>
        <dbReference type="Proteomes" id="UP000178993"/>
    </source>
</evidence>
<accession>A0A1F4Z7H7</accession>